<protein>
    <submittedName>
        <fullName evidence="9">Putative transporter</fullName>
    </submittedName>
</protein>
<evidence type="ECO:0000259" key="8">
    <source>
        <dbReference type="PROSITE" id="PS50850"/>
    </source>
</evidence>
<dbReference type="PANTHER" id="PTHR43791:SF36">
    <property type="entry name" value="TRANSPORTER, PUTATIVE (AFU_ORTHOLOGUE AFUA_6G08340)-RELATED"/>
    <property type="match status" value="1"/>
</dbReference>
<keyword evidence="2" id="KW-0813">Transport</keyword>
<evidence type="ECO:0000313" key="9">
    <source>
        <dbReference type="EMBL" id="OMH80404.1"/>
    </source>
</evidence>
<evidence type="ECO:0000256" key="1">
    <source>
        <dbReference type="ARBA" id="ARBA00004141"/>
    </source>
</evidence>
<dbReference type="PANTHER" id="PTHR43791">
    <property type="entry name" value="PERMEASE-RELATED"/>
    <property type="match status" value="1"/>
</dbReference>
<keyword evidence="3 7" id="KW-0812">Transmembrane</keyword>
<feature type="domain" description="Major facilitator superfamily (MFS) profile" evidence="8">
    <location>
        <begin position="46"/>
        <end position="454"/>
    </location>
</feature>
<feature type="transmembrane region" description="Helical" evidence="7">
    <location>
        <begin position="203"/>
        <end position="225"/>
    </location>
</feature>
<feature type="transmembrane region" description="Helical" evidence="7">
    <location>
        <begin position="362"/>
        <end position="386"/>
    </location>
</feature>
<evidence type="ECO:0000313" key="10">
    <source>
        <dbReference type="Proteomes" id="UP000188320"/>
    </source>
</evidence>
<evidence type="ECO:0000256" key="3">
    <source>
        <dbReference type="ARBA" id="ARBA00022692"/>
    </source>
</evidence>
<dbReference type="InterPro" id="IPR011701">
    <property type="entry name" value="MFS"/>
</dbReference>
<evidence type="ECO:0000256" key="2">
    <source>
        <dbReference type="ARBA" id="ARBA00022448"/>
    </source>
</evidence>
<feature type="transmembrane region" description="Helical" evidence="7">
    <location>
        <begin position="337"/>
        <end position="356"/>
    </location>
</feature>
<dbReference type="GO" id="GO:0016020">
    <property type="term" value="C:membrane"/>
    <property type="evidence" value="ECO:0007669"/>
    <property type="project" value="UniProtKB-SubCell"/>
</dbReference>
<name>A0A1R1PHF0_ZANCU</name>
<feature type="transmembrane region" description="Helical" evidence="7">
    <location>
        <begin position="89"/>
        <end position="105"/>
    </location>
</feature>
<feature type="transmembrane region" description="Helical" evidence="7">
    <location>
        <begin position="174"/>
        <end position="197"/>
    </location>
</feature>
<organism evidence="9 10">
    <name type="scientific">Zancudomyces culisetae</name>
    <name type="common">Gut fungus</name>
    <name type="synonym">Smittium culisetae</name>
    <dbReference type="NCBI Taxonomy" id="1213189"/>
    <lineage>
        <taxon>Eukaryota</taxon>
        <taxon>Fungi</taxon>
        <taxon>Fungi incertae sedis</taxon>
        <taxon>Zoopagomycota</taxon>
        <taxon>Kickxellomycotina</taxon>
        <taxon>Harpellomycetes</taxon>
        <taxon>Harpellales</taxon>
        <taxon>Legeriomycetaceae</taxon>
        <taxon>Zancudomyces</taxon>
    </lineage>
</organism>
<dbReference type="Proteomes" id="UP000188320">
    <property type="component" value="Unassembled WGS sequence"/>
</dbReference>
<keyword evidence="5 7" id="KW-0472">Membrane</keyword>
<evidence type="ECO:0000256" key="5">
    <source>
        <dbReference type="ARBA" id="ARBA00023136"/>
    </source>
</evidence>
<keyword evidence="10" id="KW-1185">Reference proteome</keyword>
<comment type="caution">
    <text evidence="9">The sequence shown here is derived from an EMBL/GenBank/DDBJ whole genome shotgun (WGS) entry which is preliminary data.</text>
</comment>
<sequence>MVDKEKGPSNDNYPSEKDDNVNRNFVLTENEQSILKKALRKIDFRVFPIMYLLYLAGAMDRGNVGAALINGMRTSLKLTSVDEGSLNSMFFITYVSMEPFSNILLKRLRPSIWFPFLGISWSITCMCIAAAQNAVQAILIRVLLGAFEAGFTPGLITYMGYWYTREELGPRMSIMFSALPASGIMNLLYGAIVLIKLGSLKPYQVIFVIAGLLTLIIGIISIFVIKDYPETAKFLTPEEKDVVVKRLVSSQGSAQKAVITLKTIISTILDWKVWAFCIIGTAKNNTIIIIGFIGPTIIKSLGFSSTTSTLLSSGPAIIGTVSTLACAFLISKYPYWIRLLILDLMSVICFTVVAFAKNRDLRLAFVFILGTSMYSSIPISMSWMSVNSGSTQKRAIKSAFYAMVGSTAGIFSPFLFTPSYAPKYTIGFAVAFALYGCSIVLTIILRIHLDRANKYRQNNPKDVSHLSTEEQRDLHDLHPDFRYIL</sequence>
<dbReference type="EMBL" id="LSSK01001200">
    <property type="protein sequence ID" value="OMH80404.1"/>
    <property type="molecule type" value="Genomic_DNA"/>
</dbReference>
<dbReference type="PROSITE" id="PS50850">
    <property type="entry name" value="MFS"/>
    <property type="match status" value="1"/>
</dbReference>
<comment type="subcellular location">
    <subcellularLocation>
        <location evidence="1">Membrane</location>
        <topology evidence="1">Multi-pass membrane protein</topology>
    </subcellularLocation>
</comment>
<accession>A0A1R1PHF0</accession>
<dbReference type="Pfam" id="PF07690">
    <property type="entry name" value="MFS_1"/>
    <property type="match status" value="1"/>
</dbReference>
<evidence type="ECO:0000256" key="6">
    <source>
        <dbReference type="SAM" id="MobiDB-lite"/>
    </source>
</evidence>
<feature type="transmembrane region" description="Helical" evidence="7">
    <location>
        <begin position="310"/>
        <end position="330"/>
    </location>
</feature>
<feature type="transmembrane region" description="Helical" evidence="7">
    <location>
        <begin position="398"/>
        <end position="416"/>
    </location>
</feature>
<dbReference type="OrthoDB" id="2962993at2759"/>
<dbReference type="GO" id="GO:0022857">
    <property type="term" value="F:transmembrane transporter activity"/>
    <property type="evidence" value="ECO:0007669"/>
    <property type="project" value="InterPro"/>
</dbReference>
<dbReference type="InterPro" id="IPR036259">
    <property type="entry name" value="MFS_trans_sf"/>
</dbReference>
<feature type="transmembrane region" description="Helical" evidence="7">
    <location>
        <begin position="112"/>
        <end position="132"/>
    </location>
</feature>
<dbReference type="SUPFAM" id="SSF103473">
    <property type="entry name" value="MFS general substrate transporter"/>
    <property type="match status" value="1"/>
</dbReference>
<dbReference type="Gene3D" id="1.20.1250.20">
    <property type="entry name" value="MFS general substrate transporter like domains"/>
    <property type="match status" value="2"/>
</dbReference>
<feature type="transmembrane region" description="Helical" evidence="7">
    <location>
        <begin position="273"/>
        <end position="298"/>
    </location>
</feature>
<feature type="region of interest" description="Disordered" evidence="6">
    <location>
        <begin position="1"/>
        <end position="21"/>
    </location>
</feature>
<evidence type="ECO:0000256" key="7">
    <source>
        <dbReference type="SAM" id="Phobius"/>
    </source>
</evidence>
<evidence type="ECO:0000256" key="4">
    <source>
        <dbReference type="ARBA" id="ARBA00022989"/>
    </source>
</evidence>
<dbReference type="InterPro" id="IPR020846">
    <property type="entry name" value="MFS_dom"/>
</dbReference>
<proteinExistence type="predicted"/>
<keyword evidence="4 7" id="KW-1133">Transmembrane helix</keyword>
<feature type="transmembrane region" description="Helical" evidence="7">
    <location>
        <begin position="428"/>
        <end position="449"/>
    </location>
</feature>
<feature type="transmembrane region" description="Helical" evidence="7">
    <location>
        <begin position="138"/>
        <end position="162"/>
    </location>
</feature>
<reference evidence="10" key="1">
    <citation type="submission" date="2017-01" db="EMBL/GenBank/DDBJ databases">
        <authorList>
            <person name="Wang Y."/>
            <person name="White M."/>
            <person name="Kvist S."/>
            <person name="Moncalvo J.-M."/>
        </authorList>
    </citation>
    <scope>NUCLEOTIDE SEQUENCE [LARGE SCALE GENOMIC DNA]</scope>
    <source>
        <strain evidence="10">COL-18-3</strain>
    </source>
</reference>
<feature type="transmembrane region" description="Helical" evidence="7">
    <location>
        <begin position="46"/>
        <end position="69"/>
    </location>
</feature>
<dbReference type="AlphaFoldDB" id="A0A1R1PHF0"/>
<gene>
    <name evidence="9" type="ORF">AX774_g6161</name>
</gene>